<evidence type="ECO:0000313" key="2">
    <source>
        <dbReference type="Proteomes" id="UP000075455"/>
    </source>
</evidence>
<accession>A0A150LCJ2</accession>
<name>A0A150LCJ2_9BACL</name>
<proteinExistence type="predicted"/>
<evidence type="ECO:0000313" key="1">
    <source>
        <dbReference type="EMBL" id="KYD09955.1"/>
    </source>
</evidence>
<evidence type="ECO:0008006" key="3">
    <source>
        <dbReference type="Google" id="ProtNLM"/>
    </source>
</evidence>
<dbReference type="STRING" id="81408.B4119_4264"/>
<comment type="caution">
    <text evidence="1">The sequence shown here is derived from an EMBL/GenBank/DDBJ whole genome shotgun (WGS) entry which is preliminary data.</text>
</comment>
<reference evidence="1 2" key="1">
    <citation type="submission" date="2016-01" db="EMBL/GenBank/DDBJ databases">
        <title>Draft Genome Sequences of Seven Thermophilic Sporeformers Isolated from Foods.</title>
        <authorList>
            <person name="Berendsen E.M."/>
            <person name="Wells-Bennik M.H."/>
            <person name="Krawcyk A.O."/>
            <person name="De Jong A."/>
            <person name="Holsappel S."/>
            <person name="Eijlander R.T."/>
            <person name="Kuipers O.P."/>
        </authorList>
    </citation>
    <scope>NUCLEOTIDE SEQUENCE [LARGE SCALE GENOMIC DNA]</scope>
    <source>
        <strain evidence="1 2">B4119</strain>
    </source>
</reference>
<dbReference type="EMBL" id="LQYS01000094">
    <property type="protein sequence ID" value="KYD09955.1"/>
    <property type="molecule type" value="Genomic_DNA"/>
</dbReference>
<organism evidence="1 2">
    <name type="scientific">Saccharococcus caldoxylosilyticus</name>
    <dbReference type="NCBI Taxonomy" id="81408"/>
    <lineage>
        <taxon>Bacteria</taxon>
        <taxon>Bacillati</taxon>
        <taxon>Bacillota</taxon>
        <taxon>Bacilli</taxon>
        <taxon>Bacillales</taxon>
        <taxon>Anoxybacillaceae</taxon>
        <taxon>Saccharococcus</taxon>
    </lineage>
</organism>
<protein>
    <recommendedName>
        <fullName evidence="3">Transposase</fullName>
    </recommendedName>
</protein>
<dbReference type="Proteomes" id="UP000075455">
    <property type="component" value="Unassembled WGS sequence"/>
</dbReference>
<dbReference type="PATRIC" id="fig|81408.3.peg.384"/>
<dbReference type="AlphaFoldDB" id="A0A150LCJ2"/>
<gene>
    <name evidence="1" type="ORF">B4119_4264</name>
</gene>
<sequence length="61" mass="7447">MDPFHISSFVLHRWVTHYKNEGIQGLEEKRERQKVYIKVDQEKILSHLNKHGNVYVRRMNI</sequence>